<name>A0A368N0G3_9FLAO</name>
<evidence type="ECO:0000256" key="3">
    <source>
        <dbReference type="ARBA" id="ARBA00022452"/>
    </source>
</evidence>
<dbReference type="PANTHER" id="PTHR30069">
    <property type="entry name" value="TONB-DEPENDENT OUTER MEMBRANE RECEPTOR"/>
    <property type="match status" value="1"/>
</dbReference>
<dbReference type="RefSeq" id="WP_114303711.1">
    <property type="nucleotide sequence ID" value="NZ_QPIE01000004.1"/>
</dbReference>
<comment type="similarity">
    <text evidence="10 11">Belongs to the TonB-dependent receptor family.</text>
</comment>
<keyword evidence="8 15" id="KW-0675">Receptor</keyword>
<evidence type="ECO:0000256" key="4">
    <source>
        <dbReference type="ARBA" id="ARBA00022692"/>
    </source>
</evidence>
<dbReference type="PANTHER" id="PTHR30069:SF29">
    <property type="entry name" value="HEMOGLOBIN AND HEMOGLOBIN-HAPTOGLOBIN-BINDING PROTEIN 1-RELATED"/>
    <property type="match status" value="1"/>
</dbReference>
<evidence type="ECO:0000259" key="14">
    <source>
        <dbReference type="Pfam" id="PF07715"/>
    </source>
</evidence>
<comment type="caution">
    <text evidence="15">The sequence shown here is derived from an EMBL/GenBank/DDBJ whole genome shotgun (WGS) entry which is preliminary data.</text>
</comment>
<evidence type="ECO:0000256" key="5">
    <source>
        <dbReference type="ARBA" id="ARBA00022729"/>
    </source>
</evidence>
<keyword evidence="6 11" id="KW-0798">TonB box</keyword>
<keyword evidence="9 10" id="KW-0998">Cell outer membrane</keyword>
<keyword evidence="7 10" id="KW-0472">Membrane</keyword>
<evidence type="ECO:0000256" key="7">
    <source>
        <dbReference type="ARBA" id="ARBA00023136"/>
    </source>
</evidence>
<keyword evidence="16" id="KW-1185">Reference proteome</keyword>
<evidence type="ECO:0000256" key="1">
    <source>
        <dbReference type="ARBA" id="ARBA00004571"/>
    </source>
</evidence>
<evidence type="ECO:0000256" key="2">
    <source>
        <dbReference type="ARBA" id="ARBA00022448"/>
    </source>
</evidence>
<evidence type="ECO:0000256" key="10">
    <source>
        <dbReference type="PROSITE-ProRule" id="PRU01360"/>
    </source>
</evidence>
<dbReference type="SUPFAM" id="SSF56935">
    <property type="entry name" value="Porins"/>
    <property type="match status" value="1"/>
</dbReference>
<dbReference type="GO" id="GO:0015344">
    <property type="term" value="F:siderophore uptake transmembrane transporter activity"/>
    <property type="evidence" value="ECO:0007669"/>
    <property type="project" value="TreeGrafter"/>
</dbReference>
<dbReference type="OrthoDB" id="9762903at2"/>
<comment type="subcellular location">
    <subcellularLocation>
        <location evidence="1 10">Cell outer membrane</location>
        <topology evidence="1 10">Multi-pass membrane protein</topology>
    </subcellularLocation>
</comment>
<organism evidence="15 16">
    <name type="scientific">Chryseobacterium lacus</name>
    <dbReference type="NCBI Taxonomy" id="2058346"/>
    <lineage>
        <taxon>Bacteria</taxon>
        <taxon>Pseudomonadati</taxon>
        <taxon>Bacteroidota</taxon>
        <taxon>Flavobacteriia</taxon>
        <taxon>Flavobacteriales</taxon>
        <taxon>Weeksellaceae</taxon>
        <taxon>Chryseobacterium group</taxon>
        <taxon>Chryseobacterium</taxon>
    </lineage>
</organism>
<evidence type="ECO:0000256" key="11">
    <source>
        <dbReference type="RuleBase" id="RU003357"/>
    </source>
</evidence>
<evidence type="ECO:0000313" key="16">
    <source>
        <dbReference type="Proteomes" id="UP000252172"/>
    </source>
</evidence>
<dbReference type="AlphaFoldDB" id="A0A368N0G3"/>
<dbReference type="Proteomes" id="UP000252172">
    <property type="component" value="Unassembled WGS sequence"/>
</dbReference>
<dbReference type="EMBL" id="QPIE01000004">
    <property type="protein sequence ID" value="RCU43124.1"/>
    <property type="molecule type" value="Genomic_DNA"/>
</dbReference>
<keyword evidence="5 12" id="KW-0732">Signal</keyword>
<dbReference type="Gene3D" id="2.170.130.10">
    <property type="entry name" value="TonB-dependent receptor, plug domain"/>
    <property type="match status" value="1"/>
</dbReference>
<dbReference type="Pfam" id="PF00593">
    <property type="entry name" value="TonB_dep_Rec_b-barrel"/>
    <property type="match status" value="1"/>
</dbReference>
<evidence type="ECO:0000256" key="6">
    <source>
        <dbReference type="ARBA" id="ARBA00023077"/>
    </source>
</evidence>
<dbReference type="InterPro" id="IPR039426">
    <property type="entry name" value="TonB-dep_rcpt-like"/>
</dbReference>
<proteinExistence type="inferred from homology"/>
<feature type="signal peptide" evidence="12">
    <location>
        <begin position="1"/>
        <end position="20"/>
    </location>
</feature>
<feature type="domain" description="TonB-dependent receptor plug" evidence="14">
    <location>
        <begin position="41"/>
        <end position="140"/>
    </location>
</feature>
<dbReference type="Gene3D" id="2.40.170.20">
    <property type="entry name" value="TonB-dependent receptor, beta-barrel domain"/>
    <property type="match status" value="1"/>
</dbReference>
<dbReference type="GO" id="GO:0009279">
    <property type="term" value="C:cell outer membrane"/>
    <property type="evidence" value="ECO:0007669"/>
    <property type="project" value="UniProtKB-SubCell"/>
</dbReference>
<dbReference type="PROSITE" id="PS52016">
    <property type="entry name" value="TONB_DEPENDENT_REC_3"/>
    <property type="match status" value="1"/>
</dbReference>
<gene>
    <name evidence="15" type="ORF">DQ356_06755</name>
</gene>
<dbReference type="Pfam" id="PF07715">
    <property type="entry name" value="Plug"/>
    <property type="match status" value="1"/>
</dbReference>
<dbReference type="InterPro" id="IPR036942">
    <property type="entry name" value="Beta-barrel_TonB_sf"/>
</dbReference>
<feature type="chain" id="PRO_5016826431" evidence="12">
    <location>
        <begin position="21"/>
        <end position="607"/>
    </location>
</feature>
<reference evidence="15 16" key="1">
    <citation type="submission" date="2018-07" db="EMBL/GenBank/DDBJ databases">
        <title>Chryseobacterium lacus sp. nov., isolated from lake water.</title>
        <authorList>
            <person name="Li C.-M."/>
        </authorList>
    </citation>
    <scope>NUCLEOTIDE SEQUENCE [LARGE SCALE GENOMIC DNA]</scope>
    <source>
        <strain evidence="15 16">YLOS41</strain>
    </source>
</reference>
<protein>
    <submittedName>
        <fullName evidence="15">TonB-dependent receptor</fullName>
    </submittedName>
</protein>
<evidence type="ECO:0000259" key="13">
    <source>
        <dbReference type="Pfam" id="PF00593"/>
    </source>
</evidence>
<evidence type="ECO:0000256" key="8">
    <source>
        <dbReference type="ARBA" id="ARBA00023170"/>
    </source>
</evidence>
<keyword evidence="3 10" id="KW-1134">Transmembrane beta strand</keyword>
<evidence type="ECO:0000313" key="15">
    <source>
        <dbReference type="EMBL" id="RCU43124.1"/>
    </source>
</evidence>
<feature type="domain" description="TonB-dependent receptor-like beta-barrel" evidence="13">
    <location>
        <begin position="170"/>
        <end position="581"/>
    </location>
</feature>
<dbReference type="InterPro" id="IPR037066">
    <property type="entry name" value="Plug_dom_sf"/>
</dbReference>
<keyword evidence="2 10" id="KW-0813">Transport</keyword>
<dbReference type="InterPro" id="IPR012910">
    <property type="entry name" value="Plug_dom"/>
</dbReference>
<keyword evidence="4 10" id="KW-0812">Transmembrane</keyword>
<accession>A0A368N0G3</accession>
<dbReference type="InterPro" id="IPR000531">
    <property type="entry name" value="Beta-barrel_TonB"/>
</dbReference>
<sequence length="607" mass="68902">MKHICFFALLFSAFTTVLHAQETLIDTVYISDIRLKDAEKSQKIIRISKDELLNNPVNLSEVLRFQTPFYIRENGRGMAASPSFRGTTAQQTAFLWNGIPVNSLFLGQADVNNIGLLNYDHIAVKPGGGSISYGSGAVGGSVHLNNSLSFKKGFNGDLFAEYGSFETLNSSVKLNYNTDKVSFQLNTAYTESENDYDVPALQYVNRNGKYRQQSFGLSSGYRFNTGDVLYFHSQMSDGLQYFPVFFEEDTKTKYITQGFRSLLHWDHQNQHFSNHLKLAFLEEQFRHFADIEKTESTGSGGQLFMVKNDASWTRIKNLVLILQTEFQHQKAEGFQSGKSNPKRNLGAAALVVKKQWGKSIYTEGAIRKDFIENINSPLLFSFGSQIKAAPFYTIKLNISKNFRIPTFNDLYWEPGGNPDLKPEHSVQIELGNEFQYKNFTLEIVPYYLRVSDMIQWMPGNTIWTPFNTNEAESYGAEIYGNFFAKIGDHQLKLKSAYTYTQSKDLETQKSLMYVPQHKFSGTASFMTKFGSIFLQGMFTGLTFTSTDENRRTALNPSTVINAGVQITLSPHLQLGIRANNIFNEVYQTSQHYPMPLRNFGISLRSQF</sequence>
<evidence type="ECO:0000256" key="12">
    <source>
        <dbReference type="SAM" id="SignalP"/>
    </source>
</evidence>
<dbReference type="GO" id="GO:0044718">
    <property type="term" value="P:siderophore transmembrane transport"/>
    <property type="evidence" value="ECO:0007669"/>
    <property type="project" value="TreeGrafter"/>
</dbReference>
<evidence type="ECO:0000256" key="9">
    <source>
        <dbReference type="ARBA" id="ARBA00023237"/>
    </source>
</evidence>